<accession>A0A822Y9S7</accession>
<reference evidence="2 3" key="1">
    <citation type="journal article" date="2020" name="Mol. Biol. Evol.">
        <title>Distinct Expression and Methylation Patterns for Genes with Different Fates following a Single Whole-Genome Duplication in Flowering Plants.</title>
        <authorList>
            <person name="Shi T."/>
            <person name="Rahmani R.S."/>
            <person name="Gugger P.F."/>
            <person name="Wang M."/>
            <person name="Li H."/>
            <person name="Zhang Y."/>
            <person name="Li Z."/>
            <person name="Wang Q."/>
            <person name="Van de Peer Y."/>
            <person name="Marchal K."/>
            <person name="Chen J."/>
        </authorList>
    </citation>
    <scope>NUCLEOTIDE SEQUENCE [LARGE SCALE GENOMIC DNA]</scope>
    <source>
        <tissue evidence="2">Leaf</tissue>
    </source>
</reference>
<dbReference type="EMBL" id="DUZY01000002">
    <property type="protein sequence ID" value="DAD27896.1"/>
    <property type="molecule type" value="Genomic_DNA"/>
</dbReference>
<evidence type="ECO:0000313" key="3">
    <source>
        <dbReference type="Proteomes" id="UP000607653"/>
    </source>
</evidence>
<evidence type="ECO:0000313" key="2">
    <source>
        <dbReference type="EMBL" id="DAD27896.1"/>
    </source>
</evidence>
<feature type="signal peptide" evidence="1">
    <location>
        <begin position="1"/>
        <end position="18"/>
    </location>
</feature>
<organism evidence="2 3">
    <name type="scientific">Nelumbo nucifera</name>
    <name type="common">Sacred lotus</name>
    <dbReference type="NCBI Taxonomy" id="4432"/>
    <lineage>
        <taxon>Eukaryota</taxon>
        <taxon>Viridiplantae</taxon>
        <taxon>Streptophyta</taxon>
        <taxon>Embryophyta</taxon>
        <taxon>Tracheophyta</taxon>
        <taxon>Spermatophyta</taxon>
        <taxon>Magnoliopsida</taxon>
        <taxon>Proteales</taxon>
        <taxon>Nelumbonaceae</taxon>
        <taxon>Nelumbo</taxon>
    </lineage>
</organism>
<dbReference type="Proteomes" id="UP000607653">
    <property type="component" value="Unassembled WGS sequence"/>
</dbReference>
<name>A0A822Y9S7_NELNU</name>
<keyword evidence="3" id="KW-1185">Reference proteome</keyword>
<dbReference type="AlphaFoldDB" id="A0A822Y9S7"/>
<evidence type="ECO:0008006" key="4">
    <source>
        <dbReference type="Google" id="ProtNLM"/>
    </source>
</evidence>
<gene>
    <name evidence="2" type="ORF">HUJ06_029364</name>
</gene>
<evidence type="ECO:0000256" key="1">
    <source>
        <dbReference type="SAM" id="SignalP"/>
    </source>
</evidence>
<sequence>MIHFFYLMMLDLVRAGAACFHKGNGMEANWKSSYLVAFFRSASSLGRICADLHLGLLDPGC</sequence>
<proteinExistence type="predicted"/>
<comment type="caution">
    <text evidence="2">The sequence shown here is derived from an EMBL/GenBank/DDBJ whole genome shotgun (WGS) entry which is preliminary data.</text>
</comment>
<protein>
    <recommendedName>
        <fullName evidence="4">Secreted protein</fullName>
    </recommendedName>
</protein>
<feature type="chain" id="PRO_5032346380" description="Secreted protein" evidence="1">
    <location>
        <begin position="19"/>
        <end position="61"/>
    </location>
</feature>
<keyword evidence="1" id="KW-0732">Signal</keyword>